<name>A0A370GH08_9COXI</name>
<organism evidence="3 4">
    <name type="scientific">Aquicella lusitana</name>
    <dbReference type="NCBI Taxonomy" id="254246"/>
    <lineage>
        <taxon>Bacteria</taxon>
        <taxon>Pseudomonadati</taxon>
        <taxon>Pseudomonadota</taxon>
        <taxon>Gammaproteobacteria</taxon>
        <taxon>Legionellales</taxon>
        <taxon>Coxiellaceae</taxon>
        <taxon>Aquicella</taxon>
    </lineage>
</organism>
<sequence>MKRYLLAGVVFPFFLSLAACTNQNPYLSTDHTQENWRQLVDTNPHRWTKGADSWFLTGNPNMAELINRRAPYGAAISTMKVTVPDNYTDIKIDGAFQVQIFGTDEHNTLYLYGPNEGVREVAVEIQGKTLYIRQTQYISPKVMERVIVRIGVRRLRNLTQMGCGTIEAIRIRSSNLCIAATNTACGNVYLAGNVNLRRVDNAGNAAISVFGAYTPALEIKTSGTGSVNISGSVGVRSIEHQGAGDINIIGANSNGLNIRAEGKGKIGIQGFVNLKEVEAKDDACVYAYLVNSDNIKVSAYQHARVGLAGCARTLSAYTFNASRFYGRDFCTQSAFVRAHDTSHMNVTASQKLFASAAGDSSIYFFGPSNLVSEYVNGDGRIISMGNSHWCNYYSEYRPYSYTLSHPYLYKMEGISSRPRTPWKPKRSARAMSYIK</sequence>
<feature type="chain" id="PRO_5016688527" evidence="1">
    <location>
        <begin position="19"/>
        <end position="435"/>
    </location>
</feature>
<protein>
    <submittedName>
        <fullName evidence="3">Putative autotransporter adhesin-like protein</fullName>
    </submittedName>
</protein>
<evidence type="ECO:0000313" key="4">
    <source>
        <dbReference type="Proteomes" id="UP000254720"/>
    </source>
</evidence>
<evidence type="ECO:0000259" key="2">
    <source>
        <dbReference type="Pfam" id="PF10988"/>
    </source>
</evidence>
<dbReference type="AlphaFoldDB" id="A0A370GH08"/>
<keyword evidence="4" id="KW-1185">Reference proteome</keyword>
<feature type="domain" description="Putative auto-transporter adhesin head GIN" evidence="2">
    <location>
        <begin position="276"/>
        <end position="366"/>
    </location>
</feature>
<reference evidence="3 4" key="1">
    <citation type="submission" date="2018-07" db="EMBL/GenBank/DDBJ databases">
        <title>Genomic Encyclopedia of Type Strains, Phase IV (KMG-IV): sequencing the most valuable type-strain genomes for metagenomic binning, comparative biology and taxonomic classification.</title>
        <authorList>
            <person name="Goeker M."/>
        </authorList>
    </citation>
    <scope>NUCLEOTIDE SEQUENCE [LARGE SCALE GENOMIC DNA]</scope>
    <source>
        <strain evidence="3 4">DSM 16500</strain>
    </source>
</reference>
<dbReference type="Proteomes" id="UP000254720">
    <property type="component" value="Unassembled WGS sequence"/>
</dbReference>
<dbReference type="RefSeq" id="WP_114834706.1">
    <property type="nucleotide sequence ID" value="NZ_LR699114.1"/>
</dbReference>
<evidence type="ECO:0000313" key="3">
    <source>
        <dbReference type="EMBL" id="RDI42439.1"/>
    </source>
</evidence>
<feature type="signal peptide" evidence="1">
    <location>
        <begin position="1"/>
        <end position="18"/>
    </location>
</feature>
<keyword evidence="1" id="KW-0732">Signal</keyword>
<accession>A0A370GH08</accession>
<dbReference type="InterPro" id="IPR021255">
    <property type="entry name" value="DUF2807"/>
</dbReference>
<gene>
    <name evidence="3" type="ORF">C8D86_11542</name>
</gene>
<comment type="caution">
    <text evidence="3">The sequence shown here is derived from an EMBL/GenBank/DDBJ whole genome shotgun (WGS) entry which is preliminary data.</text>
</comment>
<dbReference type="EMBL" id="QQAX01000015">
    <property type="protein sequence ID" value="RDI42439.1"/>
    <property type="molecule type" value="Genomic_DNA"/>
</dbReference>
<evidence type="ECO:0000256" key="1">
    <source>
        <dbReference type="SAM" id="SignalP"/>
    </source>
</evidence>
<dbReference type="Pfam" id="PF10988">
    <property type="entry name" value="DUF2807"/>
    <property type="match status" value="2"/>
</dbReference>
<dbReference type="Gene3D" id="2.160.20.120">
    <property type="match status" value="2"/>
</dbReference>
<proteinExistence type="predicted"/>
<feature type="domain" description="Putative auto-transporter adhesin head GIN" evidence="2">
    <location>
        <begin position="86"/>
        <end position="268"/>
    </location>
</feature>
<dbReference type="OrthoDB" id="9968796at2"/>
<dbReference type="PROSITE" id="PS51257">
    <property type="entry name" value="PROKAR_LIPOPROTEIN"/>
    <property type="match status" value="1"/>
</dbReference>